<evidence type="ECO:0000313" key="1">
    <source>
        <dbReference type="EnsemblMetazoa" id="PPA12963.1"/>
    </source>
</evidence>
<reference evidence="2" key="1">
    <citation type="journal article" date="2008" name="Nat. Genet.">
        <title>The Pristionchus pacificus genome provides a unique perspective on nematode lifestyle and parasitism.</title>
        <authorList>
            <person name="Dieterich C."/>
            <person name="Clifton S.W."/>
            <person name="Schuster L.N."/>
            <person name="Chinwalla A."/>
            <person name="Delehaunty K."/>
            <person name="Dinkelacker I."/>
            <person name="Fulton L."/>
            <person name="Fulton R."/>
            <person name="Godfrey J."/>
            <person name="Minx P."/>
            <person name="Mitreva M."/>
            <person name="Roeseler W."/>
            <person name="Tian H."/>
            <person name="Witte H."/>
            <person name="Yang S.P."/>
            <person name="Wilson R.K."/>
            <person name="Sommer R.J."/>
        </authorList>
    </citation>
    <scope>NUCLEOTIDE SEQUENCE [LARGE SCALE GENOMIC DNA]</scope>
    <source>
        <strain evidence="2">PS312</strain>
    </source>
</reference>
<reference evidence="1" key="2">
    <citation type="submission" date="2022-06" db="UniProtKB">
        <authorList>
            <consortium name="EnsemblMetazoa"/>
        </authorList>
    </citation>
    <scope>IDENTIFICATION</scope>
    <source>
        <strain evidence="1">PS312</strain>
    </source>
</reference>
<protein>
    <submittedName>
        <fullName evidence="1">Uncharacterized protein</fullName>
    </submittedName>
</protein>
<proteinExistence type="predicted"/>
<dbReference type="Proteomes" id="UP000005239">
    <property type="component" value="Unassembled WGS sequence"/>
</dbReference>
<dbReference type="EnsemblMetazoa" id="PPA12963.1">
    <property type="protein sequence ID" value="PPA12963.1"/>
    <property type="gene ID" value="WBGene00102517"/>
</dbReference>
<gene>
    <name evidence="1" type="primary">WBGene00102517</name>
</gene>
<name>A0A2A6C1Q6_PRIPA</name>
<accession>A0A8R1YI11</accession>
<accession>A0A2A6C1Q6</accession>
<keyword evidence="2" id="KW-1185">Reference proteome</keyword>
<sequence length="497" mass="55628">MDILILTRAFLSFQYSGLRNKRCRIRAGKPTTSPPHSSIKPAVLEQRLDPNPPQSWHHNWTRNKPGTTVIHRASPELDPAPKPMLLRESVDLGLAFRVIFLLIYRLIRWIVLAESAIFAWFADRAKAVEVLHVVGRFRPKLSEIASVHDFLVFHEAFTTTQELFSSKEWHLYGFDGSSAWFVRCAAKMEKRKSQSQSLFESASKVARLSVRDFLREAGEIPDNPVSISTLTSLSSHGLHSVLSCLNLDGVAVENDPPYLASLSFAINKSSGRTRRHLLDAALRFTLRFAAEERALVIVRSSLIDTVPLFSRIELPCVSFILHPPSAREAIERILEEERDYLLVITRLLHYIPVWLLPHLTPALAIFGDNLLRIDPGRADEAALAVYCRFLQESTRLSLSAHSLFESSLQPEPPSRELPSPISRSRLRALKRLAFGSLEEDLLWEEESPAANAASLTEPGTAAGFLEPANVGLPLADTRAPSPRAGEMERPRTNPIAV</sequence>
<evidence type="ECO:0000313" key="2">
    <source>
        <dbReference type="Proteomes" id="UP000005239"/>
    </source>
</evidence>
<dbReference type="AlphaFoldDB" id="A0A2A6C1Q6"/>
<organism evidence="1 2">
    <name type="scientific">Pristionchus pacificus</name>
    <name type="common">Parasitic nematode worm</name>
    <dbReference type="NCBI Taxonomy" id="54126"/>
    <lineage>
        <taxon>Eukaryota</taxon>
        <taxon>Metazoa</taxon>
        <taxon>Ecdysozoa</taxon>
        <taxon>Nematoda</taxon>
        <taxon>Chromadorea</taxon>
        <taxon>Rhabditida</taxon>
        <taxon>Rhabditina</taxon>
        <taxon>Diplogasteromorpha</taxon>
        <taxon>Diplogasteroidea</taxon>
        <taxon>Neodiplogasteridae</taxon>
        <taxon>Pristionchus</taxon>
    </lineage>
</organism>